<dbReference type="AlphaFoldDB" id="K2LJ07"/>
<evidence type="ECO:0000259" key="1">
    <source>
        <dbReference type="PROSITE" id="PS51071"/>
    </source>
</evidence>
<dbReference type="STRING" id="391937.NA2_16482"/>
<dbReference type="PROSITE" id="PS51464">
    <property type="entry name" value="SIS"/>
    <property type="match status" value="1"/>
</dbReference>
<evidence type="ECO:0000313" key="3">
    <source>
        <dbReference type="EMBL" id="EKF17674.1"/>
    </source>
</evidence>
<dbReference type="EMBL" id="AMRM01000020">
    <property type="protein sequence ID" value="EKF17674.1"/>
    <property type="molecule type" value="Genomic_DNA"/>
</dbReference>
<dbReference type="GO" id="GO:1901135">
    <property type="term" value="P:carbohydrate derivative metabolic process"/>
    <property type="evidence" value="ECO:0007669"/>
    <property type="project" value="InterPro"/>
</dbReference>
<feature type="domain" description="SIS" evidence="2">
    <location>
        <begin position="136"/>
        <end position="271"/>
    </location>
</feature>
<dbReference type="PATRIC" id="fig|391937.3.peg.3385"/>
<keyword evidence="4" id="KW-1185">Reference proteome</keyword>
<protein>
    <submittedName>
        <fullName evidence="3">RpiR family transcriptional regulator</fullName>
    </submittedName>
</protein>
<dbReference type="InterPro" id="IPR047640">
    <property type="entry name" value="RpiR-like"/>
</dbReference>
<comment type="caution">
    <text evidence="3">The sequence shown here is derived from an EMBL/GenBank/DDBJ whole genome shotgun (WGS) entry which is preliminary data.</text>
</comment>
<dbReference type="Gene3D" id="1.10.10.10">
    <property type="entry name" value="Winged helix-like DNA-binding domain superfamily/Winged helix DNA-binding domain"/>
    <property type="match status" value="1"/>
</dbReference>
<dbReference type="SUPFAM" id="SSF46689">
    <property type="entry name" value="Homeodomain-like"/>
    <property type="match status" value="1"/>
</dbReference>
<reference evidence="3 4" key="1">
    <citation type="journal article" date="2012" name="J. Bacteriol.">
        <title>Genome Sequence of Nitratireductor pacificus Type Strain pht-3B.</title>
        <authorList>
            <person name="Lai Q."/>
            <person name="Li G."/>
            <person name="Shao Z."/>
        </authorList>
    </citation>
    <scope>NUCLEOTIDE SEQUENCE [LARGE SCALE GENOMIC DNA]</scope>
    <source>
        <strain evidence="4">pht-3B</strain>
    </source>
</reference>
<dbReference type="Pfam" id="PF01380">
    <property type="entry name" value="SIS"/>
    <property type="match status" value="1"/>
</dbReference>
<dbReference type="GO" id="GO:0097367">
    <property type="term" value="F:carbohydrate derivative binding"/>
    <property type="evidence" value="ECO:0007669"/>
    <property type="project" value="InterPro"/>
</dbReference>
<dbReference type="InterPro" id="IPR001347">
    <property type="entry name" value="SIS_dom"/>
</dbReference>
<organism evidence="3 4">
    <name type="scientific">Nitratireductor pacificus pht-3B</name>
    <dbReference type="NCBI Taxonomy" id="391937"/>
    <lineage>
        <taxon>Bacteria</taxon>
        <taxon>Pseudomonadati</taxon>
        <taxon>Pseudomonadota</taxon>
        <taxon>Alphaproteobacteria</taxon>
        <taxon>Hyphomicrobiales</taxon>
        <taxon>Phyllobacteriaceae</taxon>
        <taxon>Nitratireductor</taxon>
    </lineage>
</organism>
<dbReference type="RefSeq" id="WP_008598186.1">
    <property type="nucleotide sequence ID" value="NZ_AMRM01000020.1"/>
</dbReference>
<dbReference type="Proteomes" id="UP000006786">
    <property type="component" value="Unassembled WGS sequence"/>
</dbReference>
<dbReference type="InterPro" id="IPR046348">
    <property type="entry name" value="SIS_dom_sf"/>
</dbReference>
<proteinExistence type="predicted"/>
<gene>
    <name evidence="3" type="ORF">NA2_16482</name>
</gene>
<feature type="domain" description="HTH rpiR-type" evidence="1">
    <location>
        <begin position="13"/>
        <end position="89"/>
    </location>
</feature>
<dbReference type="InterPro" id="IPR036388">
    <property type="entry name" value="WH-like_DNA-bd_sf"/>
</dbReference>
<accession>K2LJ07</accession>
<evidence type="ECO:0000313" key="4">
    <source>
        <dbReference type="Proteomes" id="UP000006786"/>
    </source>
</evidence>
<dbReference type="GO" id="GO:0003677">
    <property type="term" value="F:DNA binding"/>
    <property type="evidence" value="ECO:0007669"/>
    <property type="project" value="InterPro"/>
</dbReference>
<dbReference type="InterPro" id="IPR000281">
    <property type="entry name" value="HTH_RpiR"/>
</dbReference>
<name>K2LJ07_9HYPH</name>
<dbReference type="PROSITE" id="PS51071">
    <property type="entry name" value="HTH_RPIR"/>
    <property type="match status" value="1"/>
</dbReference>
<dbReference type="Pfam" id="PF01418">
    <property type="entry name" value="HTH_6"/>
    <property type="match status" value="1"/>
</dbReference>
<dbReference type="Gene3D" id="3.40.50.10490">
    <property type="entry name" value="Glucose-6-phosphate isomerase like protein, domain 1"/>
    <property type="match status" value="1"/>
</dbReference>
<dbReference type="InterPro" id="IPR009057">
    <property type="entry name" value="Homeodomain-like_sf"/>
</dbReference>
<evidence type="ECO:0000259" key="2">
    <source>
        <dbReference type="PROSITE" id="PS51464"/>
    </source>
</evidence>
<sequence>MSVVVYQNLNDGNPLAEELLRSYNEMSQQLQAAARFILAHPKDVALLSMREQAAKAGVSHSTMVRLAQFVGFERFEELRELYIDSIRHTGFASDGCDAGKQVSMGRVAECGEAIYAAAAQIMQLADEGRVAQLKAVARNMAAARGIICVGLDADHAAAHHFAFSLGSRMRAAMPPETDRDGMSMQRAKTGDIVFAVGLAPDCPETAGMLRRAAAAGATTVAIVGERASPLARLANASITVAEPFHGARCAGIAAIAVADVLAAMVAEKLKPDTRITLVDLRHEQNAVPIACERVPA</sequence>
<dbReference type="GO" id="GO:0003700">
    <property type="term" value="F:DNA-binding transcription factor activity"/>
    <property type="evidence" value="ECO:0007669"/>
    <property type="project" value="InterPro"/>
</dbReference>
<dbReference type="PANTHER" id="PTHR30514:SF18">
    <property type="entry name" value="RPIR-FAMILY TRANSCRIPTIONAL REGULATOR"/>
    <property type="match status" value="1"/>
</dbReference>
<dbReference type="PANTHER" id="PTHR30514">
    <property type="entry name" value="GLUCOKINASE"/>
    <property type="match status" value="1"/>
</dbReference>
<dbReference type="eggNOG" id="COG1737">
    <property type="taxonomic scope" value="Bacteria"/>
</dbReference>
<dbReference type="SUPFAM" id="SSF53697">
    <property type="entry name" value="SIS domain"/>
    <property type="match status" value="1"/>
</dbReference>